<organism evidence="1 2">
    <name type="scientific">Fasciolopsis buskii</name>
    <dbReference type="NCBI Taxonomy" id="27845"/>
    <lineage>
        <taxon>Eukaryota</taxon>
        <taxon>Metazoa</taxon>
        <taxon>Spiralia</taxon>
        <taxon>Lophotrochozoa</taxon>
        <taxon>Platyhelminthes</taxon>
        <taxon>Trematoda</taxon>
        <taxon>Digenea</taxon>
        <taxon>Plagiorchiida</taxon>
        <taxon>Echinostomata</taxon>
        <taxon>Echinostomatoidea</taxon>
        <taxon>Fasciolidae</taxon>
        <taxon>Fasciolopsis</taxon>
    </lineage>
</organism>
<dbReference type="GO" id="GO:0003676">
    <property type="term" value="F:nucleic acid binding"/>
    <property type="evidence" value="ECO:0007669"/>
    <property type="project" value="InterPro"/>
</dbReference>
<dbReference type="InterPro" id="IPR035979">
    <property type="entry name" value="RBD_domain_sf"/>
</dbReference>
<reference evidence="1" key="1">
    <citation type="submission" date="2019-05" db="EMBL/GenBank/DDBJ databases">
        <title>Annotation for the trematode Fasciolopsis buski.</title>
        <authorList>
            <person name="Choi Y.-J."/>
        </authorList>
    </citation>
    <scope>NUCLEOTIDE SEQUENCE</scope>
    <source>
        <strain evidence="1">HT</strain>
        <tissue evidence="1">Whole worm</tissue>
    </source>
</reference>
<accession>A0A8E0S358</accession>
<evidence type="ECO:0000313" key="2">
    <source>
        <dbReference type="Proteomes" id="UP000728185"/>
    </source>
</evidence>
<proteinExistence type="predicted"/>
<dbReference type="AlphaFoldDB" id="A0A8E0S358"/>
<keyword evidence="2" id="KW-1185">Reference proteome</keyword>
<evidence type="ECO:0000313" key="1">
    <source>
        <dbReference type="EMBL" id="KAA0196724.1"/>
    </source>
</evidence>
<dbReference type="EMBL" id="LUCM01002853">
    <property type="protein sequence ID" value="KAA0196724.1"/>
    <property type="molecule type" value="Genomic_DNA"/>
</dbReference>
<gene>
    <name evidence="1" type="ORF">FBUS_01344</name>
</gene>
<name>A0A8E0S358_9TREM</name>
<dbReference type="Proteomes" id="UP000728185">
    <property type="component" value="Unassembled WGS sequence"/>
</dbReference>
<protein>
    <recommendedName>
        <fullName evidence="3">RRM domain-containing protein</fullName>
    </recommendedName>
</protein>
<sequence length="190" mass="22271">MHSRMYTHHDICRGLYFVLISSLSDFSAVKLLLGGTVPHFLYTKRARDNTAAVVNVHPFLDEATLLQFFNTNFGEVIRVDHHRNEATAAVRFRNSKALRKLLSNPMKKLYSIDLSVPHLPGKLVNWRIVFTSFSLLEPSRCRNMNWLQDYQLAKEESETVLESYFKDRLSRRRVQEDDDGWITVDKKHRF</sequence>
<comment type="caution">
    <text evidence="1">The sequence shown here is derived from an EMBL/GenBank/DDBJ whole genome shotgun (WGS) entry which is preliminary data.</text>
</comment>
<evidence type="ECO:0008006" key="3">
    <source>
        <dbReference type="Google" id="ProtNLM"/>
    </source>
</evidence>
<dbReference type="OrthoDB" id="6730379at2759"/>
<dbReference type="SUPFAM" id="SSF54928">
    <property type="entry name" value="RNA-binding domain, RBD"/>
    <property type="match status" value="1"/>
</dbReference>